<dbReference type="Gene3D" id="3.30.160.250">
    <property type="match status" value="1"/>
</dbReference>
<accession>A0ABS3JD16</accession>
<keyword evidence="3" id="KW-1185">Reference proteome</keyword>
<reference evidence="2 3" key="1">
    <citation type="submission" date="2021-03" db="EMBL/GenBank/DDBJ databases">
        <title>Whole genome sequence of Jiella sp. MQZ13P-4.</title>
        <authorList>
            <person name="Tuo L."/>
        </authorList>
    </citation>
    <scope>NUCLEOTIDE SEQUENCE [LARGE SCALE GENOMIC DNA]</scope>
    <source>
        <strain evidence="2 3">MQZ13P-4</strain>
    </source>
</reference>
<dbReference type="InterPro" id="IPR031807">
    <property type="entry name" value="HicB-like"/>
</dbReference>
<dbReference type="PANTHER" id="PTHR34504">
    <property type="entry name" value="ANTITOXIN HICB"/>
    <property type="match status" value="1"/>
</dbReference>
<organism evidence="2 3">
    <name type="scientific">Jiella sonneratiae</name>
    <dbReference type="NCBI Taxonomy" id="2816856"/>
    <lineage>
        <taxon>Bacteria</taxon>
        <taxon>Pseudomonadati</taxon>
        <taxon>Pseudomonadota</taxon>
        <taxon>Alphaproteobacteria</taxon>
        <taxon>Hyphomicrobiales</taxon>
        <taxon>Aurantimonadaceae</taxon>
        <taxon>Jiella</taxon>
    </lineage>
</organism>
<dbReference type="InterPro" id="IPR035069">
    <property type="entry name" value="TTHA1013/TTHA0281-like"/>
</dbReference>
<proteinExistence type="predicted"/>
<name>A0ABS3JD16_9HYPH</name>
<evidence type="ECO:0000313" key="3">
    <source>
        <dbReference type="Proteomes" id="UP000664288"/>
    </source>
</evidence>
<dbReference type="EMBL" id="JAFMPY010000044">
    <property type="protein sequence ID" value="MBO0906461.1"/>
    <property type="molecule type" value="Genomic_DNA"/>
</dbReference>
<dbReference type="InterPro" id="IPR051404">
    <property type="entry name" value="TA_system_antitoxin"/>
</dbReference>
<sequence length="76" mass="8229">MSGSVTYTVQLRPEPEGGYTVLVPALPEVVSYGESREEALENGREAIHAVLEYYDAEGIPRPDDVVPLLELVTVAA</sequence>
<gene>
    <name evidence="2" type="ORF">J1C47_22655</name>
</gene>
<comment type="caution">
    <text evidence="2">The sequence shown here is derived from an EMBL/GenBank/DDBJ whole genome shotgun (WGS) entry which is preliminary data.</text>
</comment>
<dbReference type="Proteomes" id="UP000664288">
    <property type="component" value="Unassembled WGS sequence"/>
</dbReference>
<evidence type="ECO:0000259" key="1">
    <source>
        <dbReference type="Pfam" id="PF15919"/>
    </source>
</evidence>
<feature type="domain" description="HicB-like antitoxin of toxin-antitoxin system" evidence="1">
    <location>
        <begin position="7"/>
        <end position="62"/>
    </location>
</feature>
<dbReference type="PANTHER" id="PTHR34504:SF4">
    <property type="entry name" value="ANTITOXIN HICB"/>
    <property type="match status" value="1"/>
</dbReference>
<evidence type="ECO:0000313" key="2">
    <source>
        <dbReference type="EMBL" id="MBO0906461.1"/>
    </source>
</evidence>
<protein>
    <submittedName>
        <fullName evidence="2">Type II toxin-antitoxin system HicB family antitoxin</fullName>
    </submittedName>
</protein>
<dbReference type="Pfam" id="PF15919">
    <property type="entry name" value="HicB_lk_antitox"/>
    <property type="match status" value="1"/>
</dbReference>
<dbReference type="SUPFAM" id="SSF143100">
    <property type="entry name" value="TTHA1013/TTHA0281-like"/>
    <property type="match status" value="1"/>
</dbReference>